<name>A0A068VPQ6_COFCA</name>
<keyword evidence="8 12" id="KW-1133">Transmembrane helix</keyword>
<dbReference type="SUPFAM" id="SSF52058">
    <property type="entry name" value="L domain-like"/>
    <property type="match status" value="1"/>
</dbReference>
<dbReference type="Proteomes" id="UP000295252">
    <property type="component" value="Unassembled WGS sequence"/>
</dbReference>
<keyword evidence="9 12" id="KW-0472">Membrane</keyword>
<evidence type="ECO:0000256" key="1">
    <source>
        <dbReference type="ARBA" id="ARBA00004479"/>
    </source>
</evidence>
<evidence type="ECO:0000256" key="9">
    <source>
        <dbReference type="ARBA" id="ARBA00023136"/>
    </source>
</evidence>
<evidence type="ECO:0000256" key="8">
    <source>
        <dbReference type="ARBA" id="ARBA00022989"/>
    </source>
</evidence>
<reference evidence="15" key="1">
    <citation type="journal article" date="2014" name="Science">
        <title>The coffee genome provides insight into the convergent evolution of caffeine biosynthesis.</title>
        <authorList>
            <person name="Denoeud F."/>
            <person name="Carretero-Paulet L."/>
            <person name="Dereeper A."/>
            <person name="Droc G."/>
            <person name="Guyot R."/>
            <person name="Pietrella M."/>
            <person name="Zheng C."/>
            <person name="Alberti A."/>
            <person name="Anthony F."/>
            <person name="Aprea G."/>
            <person name="Aury J.M."/>
            <person name="Bento P."/>
            <person name="Bernard M."/>
            <person name="Bocs S."/>
            <person name="Campa C."/>
            <person name="Cenci A."/>
            <person name="Combes M.C."/>
            <person name="Crouzillat D."/>
            <person name="Da Silva C."/>
            <person name="Daddiego L."/>
            <person name="De Bellis F."/>
            <person name="Dussert S."/>
            <person name="Garsmeur O."/>
            <person name="Gayraud T."/>
            <person name="Guignon V."/>
            <person name="Jahn K."/>
            <person name="Jamilloux V."/>
            <person name="Joet T."/>
            <person name="Labadie K."/>
            <person name="Lan T."/>
            <person name="Leclercq J."/>
            <person name="Lepelley M."/>
            <person name="Leroy T."/>
            <person name="Li L.T."/>
            <person name="Librado P."/>
            <person name="Lopez L."/>
            <person name="Munoz A."/>
            <person name="Noel B."/>
            <person name="Pallavicini A."/>
            <person name="Perrotta G."/>
            <person name="Poncet V."/>
            <person name="Pot D."/>
            <person name="Priyono X."/>
            <person name="Rigoreau M."/>
            <person name="Rouard M."/>
            <person name="Rozas J."/>
            <person name="Tranchant-Dubreuil C."/>
            <person name="VanBuren R."/>
            <person name="Zhang Q."/>
            <person name="Andrade A.C."/>
            <person name="Argout X."/>
            <person name="Bertrand B."/>
            <person name="de Kochko A."/>
            <person name="Graziosi G."/>
            <person name="Henry R.J."/>
            <person name="Jayarama X."/>
            <person name="Ming R."/>
            <person name="Nagai C."/>
            <person name="Rounsley S."/>
            <person name="Sankoff D."/>
            <person name="Giuliano G."/>
            <person name="Albert V.A."/>
            <person name="Wincker P."/>
            <person name="Lashermes P."/>
        </authorList>
    </citation>
    <scope>NUCLEOTIDE SEQUENCE [LARGE SCALE GENOMIC DNA]</scope>
    <source>
        <strain evidence="15">cv. DH200-94</strain>
    </source>
</reference>
<dbReference type="GO" id="GO:0016020">
    <property type="term" value="C:membrane"/>
    <property type="evidence" value="ECO:0007669"/>
    <property type="project" value="UniProtKB-SubCell"/>
</dbReference>
<evidence type="ECO:0000256" key="3">
    <source>
        <dbReference type="ARBA" id="ARBA00022692"/>
    </source>
</evidence>
<evidence type="ECO:0000313" key="14">
    <source>
        <dbReference type="EMBL" id="CDP21678.1"/>
    </source>
</evidence>
<feature type="transmembrane region" description="Helical" evidence="12">
    <location>
        <begin position="21"/>
        <end position="39"/>
    </location>
</feature>
<keyword evidence="15" id="KW-1185">Reference proteome</keyword>
<keyword evidence="11" id="KW-0325">Glycoprotein</keyword>
<dbReference type="PhylomeDB" id="A0A068VPQ6"/>
<dbReference type="STRING" id="49390.A0A068VPQ6"/>
<dbReference type="InterPro" id="IPR013210">
    <property type="entry name" value="LRR_N_plant-typ"/>
</dbReference>
<dbReference type="InterPro" id="IPR052941">
    <property type="entry name" value="StomDev_PlantInt_Reg"/>
</dbReference>
<dbReference type="Gene3D" id="3.80.10.10">
    <property type="entry name" value="Ribonuclease Inhibitor"/>
    <property type="match status" value="3"/>
</dbReference>
<evidence type="ECO:0000256" key="5">
    <source>
        <dbReference type="ARBA" id="ARBA00022737"/>
    </source>
</evidence>
<keyword evidence="10" id="KW-0675">Receptor</keyword>
<dbReference type="Gramene" id="CDP21678">
    <property type="protein sequence ID" value="CDP21678"/>
    <property type="gene ID" value="GSCOC_T00012869001"/>
</dbReference>
<keyword evidence="2" id="KW-0433">Leucine-rich repeat</keyword>
<accession>A0A068VPQ6</accession>
<evidence type="ECO:0000256" key="12">
    <source>
        <dbReference type="SAM" id="Phobius"/>
    </source>
</evidence>
<organism evidence="14 15">
    <name type="scientific">Coffea canephora</name>
    <name type="common">Robusta coffee</name>
    <dbReference type="NCBI Taxonomy" id="49390"/>
    <lineage>
        <taxon>Eukaryota</taxon>
        <taxon>Viridiplantae</taxon>
        <taxon>Streptophyta</taxon>
        <taxon>Embryophyta</taxon>
        <taxon>Tracheophyta</taxon>
        <taxon>Spermatophyta</taxon>
        <taxon>Magnoliopsida</taxon>
        <taxon>eudicotyledons</taxon>
        <taxon>Gunneridae</taxon>
        <taxon>Pentapetalae</taxon>
        <taxon>asterids</taxon>
        <taxon>lamiids</taxon>
        <taxon>Gentianales</taxon>
        <taxon>Rubiaceae</taxon>
        <taxon>Ixoroideae</taxon>
        <taxon>Gardenieae complex</taxon>
        <taxon>Bertiereae - Coffeeae clade</taxon>
        <taxon>Coffeeae</taxon>
        <taxon>Coffea</taxon>
    </lineage>
</organism>
<dbReference type="EMBL" id="HG744751">
    <property type="protein sequence ID" value="CDP21678.1"/>
    <property type="molecule type" value="Genomic_DNA"/>
</dbReference>
<keyword evidence="4" id="KW-0732">Signal</keyword>
<evidence type="ECO:0000256" key="7">
    <source>
        <dbReference type="ARBA" id="ARBA00022840"/>
    </source>
</evidence>
<sequence length="387" mass="43310">MYTCARICIKVHFSFYFLLKMVKIHVLIACLLMANYFMLHQAIIPPQNLTTDLSALLEFKSHISLDPFGFLDNWSSTTFVCNWTGISCAFKSQRVTALNLSNWSLRGIIPPHLGNLTFLTSLDFSHNNFSGFIPLQLANLISLKQMNVGYNNLSGEIPSWFGNLQEIRFLLLNNNAFSGAIPLSLGNISNLEKLNLGYNLLEGNIPKGIGNLSNLRTLTFRGNQLTGSIPSGIFNISLEEIDFAENSLSGTLPIDICNHQLKQIKGLNLSVNQFQGEIPSELYNCRDLEHVSLSYNQFNGRIPRTLGYLVKLKDLSLGGNIFTGVNSISTSNLCSYLGVMRKFANSVFVHLQSYLHFYSFLAIPKLHCNLCYVKILCDALLSIFSPR</sequence>
<keyword evidence="7" id="KW-0067">ATP-binding</keyword>
<dbReference type="Pfam" id="PF08263">
    <property type="entry name" value="LRRNT_2"/>
    <property type="match status" value="1"/>
</dbReference>
<keyword evidence="3 12" id="KW-0812">Transmembrane</keyword>
<evidence type="ECO:0000256" key="4">
    <source>
        <dbReference type="ARBA" id="ARBA00022729"/>
    </source>
</evidence>
<dbReference type="GO" id="GO:0005524">
    <property type="term" value="F:ATP binding"/>
    <property type="evidence" value="ECO:0007669"/>
    <property type="project" value="UniProtKB-KW"/>
</dbReference>
<evidence type="ECO:0000256" key="2">
    <source>
        <dbReference type="ARBA" id="ARBA00022614"/>
    </source>
</evidence>
<evidence type="ECO:0000313" key="15">
    <source>
        <dbReference type="Proteomes" id="UP000295252"/>
    </source>
</evidence>
<evidence type="ECO:0000256" key="6">
    <source>
        <dbReference type="ARBA" id="ARBA00022741"/>
    </source>
</evidence>
<comment type="subcellular location">
    <subcellularLocation>
        <location evidence="1">Membrane</location>
        <topology evidence="1">Single-pass type I membrane protein</topology>
    </subcellularLocation>
</comment>
<evidence type="ECO:0000259" key="13">
    <source>
        <dbReference type="Pfam" id="PF08263"/>
    </source>
</evidence>
<keyword evidence="5" id="KW-0677">Repeat</keyword>
<dbReference type="InterPro" id="IPR001611">
    <property type="entry name" value="Leu-rich_rpt"/>
</dbReference>
<proteinExistence type="predicted"/>
<dbReference type="FunFam" id="3.80.10.10:FF:000101">
    <property type="entry name" value="LRR receptor-like serine/threonine-protein kinase ERECTA"/>
    <property type="match status" value="1"/>
</dbReference>
<dbReference type="AlphaFoldDB" id="A0A068VPQ6"/>
<dbReference type="PANTHER" id="PTHR48004">
    <property type="entry name" value="OS01G0149700 PROTEIN"/>
    <property type="match status" value="1"/>
</dbReference>
<dbReference type="InterPro" id="IPR032675">
    <property type="entry name" value="LRR_dom_sf"/>
</dbReference>
<evidence type="ECO:0000256" key="11">
    <source>
        <dbReference type="ARBA" id="ARBA00023180"/>
    </source>
</evidence>
<protein>
    <submittedName>
        <fullName evidence="14">DH200=94 genomic scaffold, scaffold_5667</fullName>
    </submittedName>
</protein>
<dbReference type="PANTHER" id="PTHR48004:SF63">
    <property type="entry name" value="LRR RECEPTOR-LIKE SERINE_THREONINE-PROTEIN KINASE EFR"/>
    <property type="match status" value="1"/>
</dbReference>
<feature type="domain" description="Leucine-rich repeat-containing N-terminal plant-type" evidence="13">
    <location>
        <begin position="50"/>
        <end position="88"/>
    </location>
</feature>
<gene>
    <name evidence="14" type="ORF">GSCOC_T00012869001</name>
</gene>
<evidence type="ECO:0000256" key="10">
    <source>
        <dbReference type="ARBA" id="ARBA00023170"/>
    </source>
</evidence>
<keyword evidence="6" id="KW-0547">Nucleotide-binding</keyword>
<dbReference type="InParanoid" id="A0A068VPQ6"/>
<dbReference type="Pfam" id="PF00560">
    <property type="entry name" value="LRR_1"/>
    <property type="match status" value="8"/>
</dbReference>